<proteinExistence type="predicted"/>
<keyword evidence="2" id="KW-1185">Reference proteome</keyword>
<dbReference type="Proteomes" id="UP001465755">
    <property type="component" value="Unassembled WGS sequence"/>
</dbReference>
<accession>A0AAW1PMB1</accession>
<comment type="caution">
    <text evidence="1">The sequence shown here is derived from an EMBL/GenBank/DDBJ whole genome shotgun (WGS) entry which is preliminary data.</text>
</comment>
<reference evidence="1 2" key="1">
    <citation type="journal article" date="2024" name="Nat. Commun.">
        <title>Phylogenomics reveals the evolutionary origins of lichenization in chlorophyte algae.</title>
        <authorList>
            <person name="Puginier C."/>
            <person name="Libourel C."/>
            <person name="Otte J."/>
            <person name="Skaloud P."/>
            <person name="Haon M."/>
            <person name="Grisel S."/>
            <person name="Petersen M."/>
            <person name="Berrin J.G."/>
            <person name="Delaux P.M."/>
            <person name="Dal Grande F."/>
            <person name="Keller J."/>
        </authorList>
    </citation>
    <scope>NUCLEOTIDE SEQUENCE [LARGE SCALE GENOMIC DNA]</scope>
    <source>
        <strain evidence="1 2">SAG 2036</strain>
    </source>
</reference>
<organism evidence="1 2">
    <name type="scientific">Symbiochloris irregularis</name>
    <dbReference type="NCBI Taxonomy" id="706552"/>
    <lineage>
        <taxon>Eukaryota</taxon>
        <taxon>Viridiplantae</taxon>
        <taxon>Chlorophyta</taxon>
        <taxon>core chlorophytes</taxon>
        <taxon>Trebouxiophyceae</taxon>
        <taxon>Trebouxiales</taxon>
        <taxon>Trebouxiaceae</taxon>
        <taxon>Symbiochloris</taxon>
    </lineage>
</organism>
<name>A0AAW1PMB1_9CHLO</name>
<dbReference type="AlphaFoldDB" id="A0AAW1PMB1"/>
<evidence type="ECO:0000313" key="2">
    <source>
        <dbReference type="Proteomes" id="UP001465755"/>
    </source>
</evidence>
<evidence type="ECO:0000313" key="1">
    <source>
        <dbReference type="EMBL" id="KAK9810576.1"/>
    </source>
</evidence>
<sequence>MRAVAAPWRLDNVRRLYAPWLRRMHLRHAPQCRQWVAVASSASFRALSFSRSLPPPNASPHPAGLLLNQGLAQLNEAAWLPGGLGSADVRRSLTALLAGAQAMWLVCIIRGPQIDRPILQGHAAGAHARLRAVRAEQGLVWRPSAHCGAQHFQGPITFSSAVVQALGHLRRSPALQGTRMGGSS</sequence>
<gene>
    <name evidence="1" type="ORF">WJX73_001571</name>
</gene>
<protein>
    <submittedName>
        <fullName evidence="1">Uncharacterized protein</fullName>
    </submittedName>
</protein>
<dbReference type="EMBL" id="JALJOQ010000015">
    <property type="protein sequence ID" value="KAK9810576.1"/>
    <property type="molecule type" value="Genomic_DNA"/>
</dbReference>